<sequence>MCQYSRDTTLPTRVIRVGGRDGPIAMVQLQKNKQVIRGSYLALSYCWGRQIPGKRDRLSELRKDNENALMNEIKVEDLEKTVRDAVYVTHELGYKYLWVDRFCIVQDCHEDQRRELPRIPTNYKNAAVTLAIGTASHASEGFLDTPSSRPVTYLPEHKFDVPVEDNETATVYLSIEPYKTDHALDKRAWTFQEYMMSSRILVFSDYQLLWQCKEVELQCVTGNDAGIEYLQTMESLPWAAFDYDCEPLFGTEESERIYLWRTILLQYTKRALTNPEDRLRAMEGVLLELQKVWQDCHIYGHWKEWFIQLLAWYKPASERVEERCLDRAPSWSWVSVNGSIHFEDQMTFEDARAEIITETQVRISCRILRLRDIRKSKRGTMLERPDLASPVAVAELGNGECQYLLLGKSTRNDYSDHGLGLMILRTRGGRYRRIGLVVFSDMSIWSEVGRRNVELEPKIT</sequence>
<evidence type="ECO:0000313" key="2">
    <source>
        <dbReference type="EMBL" id="KAF4343740.1"/>
    </source>
</evidence>
<reference evidence="2" key="1">
    <citation type="journal article" date="2017" name="Mycologia">
        <title>Fusarium algeriense, sp. nov., a novel toxigenic crown rot pathogen of durum wheat from Algeria is nested in the Fusarium burgessii species complex.</title>
        <authorList>
            <person name="Laraba I."/>
            <person name="Keddad A."/>
            <person name="Boureghda H."/>
            <person name="Abdallah N."/>
            <person name="Vaughan M.M."/>
            <person name="Proctor R.H."/>
            <person name="Busman M."/>
            <person name="O'Donnell K."/>
        </authorList>
    </citation>
    <scope>NUCLEOTIDE SEQUENCE</scope>
    <source>
        <strain evidence="2">NRRL 25174</strain>
    </source>
</reference>
<dbReference type="PANTHER" id="PTHR33112:SF10">
    <property type="entry name" value="TOL"/>
    <property type="match status" value="1"/>
</dbReference>
<protein>
    <submittedName>
        <fullName evidence="2">TOL protein</fullName>
    </submittedName>
</protein>
<evidence type="ECO:0000313" key="3">
    <source>
        <dbReference type="Proteomes" id="UP000730481"/>
    </source>
</evidence>
<dbReference type="PANTHER" id="PTHR33112">
    <property type="entry name" value="DOMAIN PROTEIN, PUTATIVE-RELATED"/>
    <property type="match status" value="1"/>
</dbReference>
<comment type="caution">
    <text evidence="2">The sequence shown here is derived from an EMBL/GenBank/DDBJ whole genome shotgun (WGS) entry which is preliminary data.</text>
</comment>
<dbReference type="EMBL" id="PVQB02000082">
    <property type="protein sequence ID" value="KAF4343740.1"/>
    <property type="molecule type" value="Genomic_DNA"/>
</dbReference>
<organism evidence="2 3">
    <name type="scientific">Fusarium beomiforme</name>
    <dbReference type="NCBI Taxonomy" id="44412"/>
    <lineage>
        <taxon>Eukaryota</taxon>
        <taxon>Fungi</taxon>
        <taxon>Dikarya</taxon>
        <taxon>Ascomycota</taxon>
        <taxon>Pezizomycotina</taxon>
        <taxon>Sordariomycetes</taxon>
        <taxon>Hypocreomycetidae</taxon>
        <taxon>Hypocreales</taxon>
        <taxon>Nectriaceae</taxon>
        <taxon>Fusarium</taxon>
        <taxon>Fusarium burgessii species complex</taxon>
    </lineage>
</organism>
<proteinExistence type="predicted"/>
<dbReference type="OrthoDB" id="5125733at2759"/>
<dbReference type="AlphaFoldDB" id="A0A9P5ARQ5"/>
<dbReference type="Proteomes" id="UP000730481">
    <property type="component" value="Unassembled WGS sequence"/>
</dbReference>
<feature type="domain" description="Heterokaryon incompatibility" evidence="1">
    <location>
        <begin position="40"/>
        <end position="193"/>
    </location>
</feature>
<dbReference type="InterPro" id="IPR010730">
    <property type="entry name" value="HET"/>
</dbReference>
<reference evidence="2" key="2">
    <citation type="submission" date="2020-02" db="EMBL/GenBank/DDBJ databases">
        <title>Identification and distribution of gene clusters putatively required for synthesis of sphingolipid metabolism inhibitors in phylogenetically diverse species of the filamentous fungus Fusarium.</title>
        <authorList>
            <person name="Kim H.-S."/>
            <person name="Busman M."/>
            <person name="Brown D.W."/>
            <person name="Divon H."/>
            <person name="Uhlig S."/>
            <person name="Proctor R.H."/>
        </authorList>
    </citation>
    <scope>NUCLEOTIDE SEQUENCE</scope>
    <source>
        <strain evidence="2">NRRL 25174</strain>
    </source>
</reference>
<name>A0A9P5ARQ5_9HYPO</name>
<evidence type="ECO:0000259" key="1">
    <source>
        <dbReference type="Pfam" id="PF06985"/>
    </source>
</evidence>
<keyword evidence="3" id="KW-1185">Reference proteome</keyword>
<accession>A0A9P5ARQ5</accession>
<gene>
    <name evidence="2" type="ORF">FBEOM_2327</name>
</gene>
<dbReference type="Pfam" id="PF06985">
    <property type="entry name" value="HET"/>
    <property type="match status" value="1"/>
</dbReference>